<evidence type="ECO:0000313" key="3">
    <source>
        <dbReference type="EMBL" id="KAK0622717.1"/>
    </source>
</evidence>
<dbReference type="AlphaFoldDB" id="A0AA40C2K9"/>
<keyword evidence="4" id="KW-1185">Reference proteome</keyword>
<evidence type="ECO:0000256" key="2">
    <source>
        <dbReference type="SAM" id="SignalP"/>
    </source>
</evidence>
<evidence type="ECO:0000313" key="4">
    <source>
        <dbReference type="Proteomes" id="UP001175000"/>
    </source>
</evidence>
<sequence length="122" mass="13249">MRLLTALLLLATLTSTALTAPEGSRSTDLPSSSSPNPGNTSNPATTLVKRDCDYNGCRCASRGKQLTVCGNCRWLNNNTWVVTEKRVANHIFECSPTGRCCDYGYATDCGKKNETPRCIIND</sequence>
<feature type="chain" id="PRO_5041301946" evidence="2">
    <location>
        <begin position="20"/>
        <end position="122"/>
    </location>
</feature>
<evidence type="ECO:0000256" key="1">
    <source>
        <dbReference type="SAM" id="MobiDB-lite"/>
    </source>
</evidence>
<reference evidence="3" key="1">
    <citation type="submission" date="2023-06" db="EMBL/GenBank/DDBJ databases">
        <title>Genome-scale phylogeny and comparative genomics of the fungal order Sordariales.</title>
        <authorList>
            <consortium name="Lawrence Berkeley National Laboratory"/>
            <person name="Hensen N."/>
            <person name="Bonometti L."/>
            <person name="Westerberg I."/>
            <person name="Brannstrom I.O."/>
            <person name="Guillou S."/>
            <person name="Cros-Aarteil S."/>
            <person name="Calhoun S."/>
            <person name="Haridas S."/>
            <person name="Kuo A."/>
            <person name="Mondo S."/>
            <person name="Pangilinan J."/>
            <person name="Riley R."/>
            <person name="Labutti K."/>
            <person name="Andreopoulos B."/>
            <person name="Lipzen A."/>
            <person name="Chen C."/>
            <person name="Yanf M."/>
            <person name="Daum C."/>
            <person name="Ng V."/>
            <person name="Clum A."/>
            <person name="Steindorff A."/>
            <person name="Ohm R."/>
            <person name="Martin F."/>
            <person name="Silar P."/>
            <person name="Natvig D."/>
            <person name="Lalanne C."/>
            <person name="Gautier V."/>
            <person name="Ament-Velasquez S.L."/>
            <person name="Kruys A."/>
            <person name="Hutchinson M.I."/>
            <person name="Powell A.J."/>
            <person name="Barry K."/>
            <person name="Miller A.N."/>
            <person name="Grigoriev I.V."/>
            <person name="Debuchy R."/>
            <person name="Gladieux P."/>
            <person name="Thoren M.H."/>
            <person name="Johannesson H."/>
        </authorList>
    </citation>
    <scope>NUCLEOTIDE SEQUENCE</scope>
    <source>
        <strain evidence="3">CBS 606.72</strain>
    </source>
</reference>
<dbReference type="Proteomes" id="UP001175000">
    <property type="component" value="Unassembled WGS sequence"/>
</dbReference>
<proteinExistence type="predicted"/>
<feature type="signal peptide" evidence="2">
    <location>
        <begin position="1"/>
        <end position="19"/>
    </location>
</feature>
<organism evidence="3 4">
    <name type="scientific">Immersiella caudata</name>
    <dbReference type="NCBI Taxonomy" id="314043"/>
    <lineage>
        <taxon>Eukaryota</taxon>
        <taxon>Fungi</taxon>
        <taxon>Dikarya</taxon>
        <taxon>Ascomycota</taxon>
        <taxon>Pezizomycotina</taxon>
        <taxon>Sordariomycetes</taxon>
        <taxon>Sordariomycetidae</taxon>
        <taxon>Sordariales</taxon>
        <taxon>Lasiosphaeriaceae</taxon>
        <taxon>Immersiella</taxon>
    </lineage>
</organism>
<dbReference type="EMBL" id="JAULSU010000003">
    <property type="protein sequence ID" value="KAK0622717.1"/>
    <property type="molecule type" value="Genomic_DNA"/>
</dbReference>
<gene>
    <name evidence="3" type="ORF">B0T14DRAFT_581147</name>
</gene>
<comment type="caution">
    <text evidence="3">The sequence shown here is derived from an EMBL/GenBank/DDBJ whole genome shotgun (WGS) entry which is preliminary data.</text>
</comment>
<accession>A0AA40C2K9</accession>
<protein>
    <submittedName>
        <fullName evidence="3">Uncharacterized protein</fullName>
    </submittedName>
</protein>
<keyword evidence="2" id="KW-0732">Signal</keyword>
<feature type="region of interest" description="Disordered" evidence="1">
    <location>
        <begin position="20"/>
        <end position="45"/>
    </location>
</feature>
<name>A0AA40C2K9_9PEZI</name>